<name>A0A6P0U9Z4_9FLAO</name>
<gene>
    <name evidence="1" type="ORF">GWK09_05880</name>
</gene>
<dbReference type="Proteomes" id="UP000468443">
    <property type="component" value="Unassembled WGS sequence"/>
</dbReference>
<comment type="caution">
    <text evidence="1">The sequence shown here is derived from an EMBL/GenBank/DDBJ whole genome shotgun (WGS) entry which is preliminary data.</text>
</comment>
<reference evidence="1 2" key="1">
    <citation type="submission" date="2020-01" db="EMBL/GenBank/DDBJ databases">
        <title>Muriicola jejuensis KCTC 22299.</title>
        <authorList>
            <person name="Wang G."/>
        </authorList>
    </citation>
    <scope>NUCLEOTIDE SEQUENCE [LARGE SCALE GENOMIC DNA]</scope>
    <source>
        <strain evidence="1 2">KCTC 22299</strain>
    </source>
</reference>
<protein>
    <submittedName>
        <fullName evidence="1">Uncharacterized protein</fullName>
    </submittedName>
</protein>
<proteinExistence type="predicted"/>
<dbReference type="AlphaFoldDB" id="A0A6P0U9Z4"/>
<dbReference type="EMBL" id="JAABOP010000001">
    <property type="protein sequence ID" value="NER10035.1"/>
    <property type="molecule type" value="Genomic_DNA"/>
</dbReference>
<sequence>MVTIADYKTYQREDGTDFQVLVVQGEVEAVRSKKTGKLYLTAKTAKVACTFDASMCQALIGTEMDGRIKKVKVDPYEYAIPETGEIITLNHRYEFVSELDDLETKPLKTMLAAA</sequence>
<dbReference type="RefSeq" id="WP_163692059.1">
    <property type="nucleotide sequence ID" value="NZ_FXTW01000001.1"/>
</dbReference>
<organism evidence="1 2">
    <name type="scientific">Muriicola jejuensis</name>
    <dbReference type="NCBI Taxonomy" id="504488"/>
    <lineage>
        <taxon>Bacteria</taxon>
        <taxon>Pseudomonadati</taxon>
        <taxon>Bacteroidota</taxon>
        <taxon>Flavobacteriia</taxon>
        <taxon>Flavobacteriales</taxon>
        <taxon>Flavobacteriaceae</taxon>
        <taxon>Muriicola</taxon>
    </lineage>
</organism>
<evidence type="ECO:0000313" key="2">
    <source>
        <dbReference type="Proteomes" id="UP000468443"/>
    </source>
</evidence>
<evidence type="ECO:0000313" key="1">
    <source>
        <dbReference type="EMBL" id="NER10035.1"/>
    </source>
</evidence>
<keyword evidence="2" id="KW-1185">Reference proteome</keyword>
<accession>A0A6P0U9Z4</accession>